<dbReference type="Gene3D" id="3.40.630.30">
    <property type="match status" value="1"/>
</dbReference>
<name>A0AAC9GK52_9FLAO</name>
<dbReference type="RefSeq" id="WP_066035002.1">
    <property type="nucleotide sequence ID" value="NZ_CP016907.1"/>
</dbReference>
<gene>
    <name evidence="2" type="ORF">BB050_04257</name>
    <name evidence="3" type="ORF">SAMN02927916_2485</name>
</gene>
<protein>
    <submittedName>
        <fullName evidence="3">N-acetylglutamate synthase, GNAT family</fullName>
    </submittedName>
</protein>
<dbReference type="InterPro" id="IPR000182">
    <property type="entry name" value="GNAT_dom"/>
</dbReference>
<dbReference type="SUPFAM" id="SSF55729">
    <property type="entry name" value="Acyl-CoA N-acyltransferases (Nat)"/>
    <property type="match status" value="1"/>
</dbReference>
<evidence type="ECO:0000313" key="5">
    <source>
        <dbReference type="Proteomes" id="UP000199307"/>
    </source>
</evidence>
<dbReference type="CDD" id="cd04301">
    <property type="entry name" value="NAT_SF"/>
    <property type="match status" value="1"/>
</dbReference>
<dbReference type="PROSITE" id="PS51186">
    <property type="entry name" value="GNAT"/>
    <property type="match status" value="1"/>
</dbReference>
<evidence type="ECO:0000313" key="3">
    <source>
        <dbReference type="EMBL" id="SCY54224.1"/>
    </source>
</evidence>
<reference evidence="2 4" key="1">
    <citation type="submission" date="2016-08" db="EMBL/GenBank/DDBJ databases">
        <title>Complete genome sequence of Flavobacterium johnsoniae strain GSE09, a volatile-producing biocontrol agent isolated from cucumber (Cucumis sativus).</title>
        <authorList>
            <person name="Jeong J.-J."/>
            <person name="Oh J.Y."/>
            <person name="Jim Y.J."/>
            <person name="Sang M.K."/>
            <person name="Kim K.D."/>
        </authorList>
    </citation>
    <scope>NUCLEOTIDE SEQUENCE [LARGE SCALE GENOMIC DNA]</scope>
    <source>
        <strain evidence="2 4">GSE09</strain>
    </source>
</reference>
<dbReference type="Proteomes" id="UP000093276">
    <property type="component" value="Chromosome"/>
</dbReference>
<evidence type="ECO:0000313" key="2">
    <source>
        <dbReference type="EMBL" id="AOC97335.1"/>
    </source>
</evidence>
<proteinExistence type="predicted"/>
<feature type="domain" description="N-acetyltransferase" evidence="1">
    <location>
        <begin position="11"/>
        <end position="151"/>
    </location>
</feature>
<dbReference type="KEGG" id="fjg:BB050_04257"/>
<dbReference type="GO" id="GO:0016747">
    <property type="term" value="F:acyltransferase activity, transferring groups other than amino-acyl groups"/>
    <property type="evidence" value="ECO:0007669"/>
    <property type="project" value="InterPro"/>
</dbReference>
<sequence>MKISIVVTQEEHFKYAQEICDTIESSALLRGTGIAKRTPEYIQKKMANGDAMIALADGKFAGFCYIESWQHGKFVAHSGLIVHPDYRSHGLAKKIKSKVFEYSLKRFPDAKIFGITTGLAVMKINSELGYKPVPFSELTTDPSFWAGCKTCTNYHILQSKENKMCLCTGMLYDPKEKQKTPPRHPFNEAVLNRLRKIKQALFLNKILSFIFLFKI</sequence>
<dbReference type="AlphaFoldDB" id="A0AAC9GK52"/>
<accession>A0AAC9GK52</accession>
<dbReference type="EMBL" id="FMVC01000003">
    <property type="protein sequence ID" value="SCY54224.1"/>
    <property type="molecule type" value="Genomic_DNA"/>
</dbReference>
<dbReference type="EMBL" id="CP016907">
    <property type="protein sequence ID" value="AOC97335.1"/>
    <property type="molecule type" value="Genomic_DNA"/>
</dbReference>
<evidence type="ECO:0000313" key="4">
    <source>
        <dbReference type="Proteomes" id="UP000093276"/>
    </source>
</evidence>
<dbReference type="InterPro" id="IPR016181">
    <property type="entry name" value="Acyl_CoA_acyltransferase"/>
</dbReference>
<reference evidence="3 5" key="2">
    <citation type="submission" date="2016-10" db="EMBL/GenBank/DDBJ databases">
        <authorList>
            <person name="Varghese N."/>
            <person name="Submissions S."/>
        </authorList>
    </citation>
    <scope>NUCLEOTIDE SEQUENCE [LARGE SCALE GENOMIC DNA]</scope>
    <source>
        <strain evidence="3 5">CGMCC 1.6859</strain>
    </source>
</reference>
<dbReference type="GeneID" id="32310134"/>
<evidence type="ECO:0000259" key="1">
    <source>
        <dbReference type="PROSITE" id="PS51186"/>
    </source>
</evidence>
<keyword evidence="5" id="KW-1185">Reference proteome</keyword>
<dbReference type="Pfam" id="PF00583">
    <property type="entry name" value="Acetyltransf_1"/>
    <property type="match status" value="1"/>
</dbReference>
<organism evidence="2 4">
    <name type="scientific">Flavobacterium anhuiense</name>
    <dbReference type="NCBI Taxonomy" id="459526"/>
    <lineage>
        <taxon>Bacteria</taxon>
        <taxon>Pseudomonadati</taxon>
        <taxon>Bacteroidota</taxon>
        <taxon>Flavobacteriia</taxon>
        <taxon>Flavobacteriales</taxon>
        <taxon>Flavobacteriaceae</taxon>
        <taxon>Flavobacterium</taxon>
    </lineage>
</organism>
<dbReference type="Proteomes" id="UP000199307">
    <property type="component" value="Unassembled WGS sequence"/>
</dbReference>